<feature type="signal peptide" evidence="1">
    <location>
        <begin position="1"/>
        <end position="22"/>
    </location>
</feature>
<dbReference type="WBParaSite" id="ALUE_0000041201-mRNA-1">
    <property type="protein sequence ID" value="ALUE_0000041201-mRNA-1"/>
    <property type="gene ID" value="ALUE_0000041201"/>
</dbReference>
<dbReference type="Proteomes" id="UP000036681">
    <property type="component" value="Unplaced"/>
</dbReference>
<organism evidence="2 3">
    <name type="scientific">Ascaris lumbricoides</name>
    <name type="common">Giant roundworm</name>
    <dbReference type="NCBI Taxonomy" id="6252"/>
    <lineage>
        <taxon>Eukaryota</taxon>
        <taxon>Metazoa</taxon>
        <taxon>Ecdysozoa</taxon>
        <taxon>Nematoda</taxon>
        <taxon>Chromadorea</taxon>
        <taxon>Rhabditida</taxon>
        <taxon>Spirurina</taxon>
        <taxon>Ascaridomorpha</taxon>
        <taxon>Ascaridoidea</taxon>
        <taxon>Ascarididae</taxon>
        <taxon>Ascaris</taxon>
    </lineage>
</organism>
<evidence type="ECO:0000313" key="3">
    <source>
        <dbReference type="WBParaSite" id="ALUE_0000041201-mRNA-1"/>
    </source>
</evidence>
<evidence type="ECO:0000256" key="1">
    <source>
        <dbReference type="SAM" id="SignalP"/>
    </source>
</evidence>
<keyword evidence="2" id="KW-1185">Reference proteome</keyword>
<sequence>MRISFVLFFFLQLTCKLIDCWSQPQSSITEVRILLTLGADPDNLYKDDYGKKELEDRIANGNVCAICAEKYNDFLQYAQMIHEAQFGQVYSRYVV</sequence>
<protein>
    <submittedName>
        <fullName evidence="3">Secreted protein</fullName>
    </submittedName>
</protein>
<evidence type="ECO:0000313" key="2">
    <source>
        <dbReference type="Proteomes" id="UP000036681"/>
    </source>
</evidence>
<reference evidence="3" key="1">
    <citation type="submission" date="2017-02" db="UniProtKB">
        <authorList>
            <consortium name="WormBaseParasite"/>
        </authorList>
    </citation>
    <scope>IDENTIFICATION</scope>
</reference>
<dbReference type="AlphaFoldDB" id="A0A0M3HFW7"/>
<accession>A0A0M3HFW7</accession>
<feature type="chain" id="PRO_5005656093" evidence="1">
    <location>
        <begin position="23"/>
        <end position="95"/>
    </location>
</feature>
<name>A0A0M3HFW7_ASCLU</name>
<keyword evidence="1" id="KW-0732">Signal</keyword>
<proteinExistence type="predicted"/>